<dbReference type="CDD" id="cd03193">
    <property type="entry name" value="GST_C_Metaxin"/>
    <property type="match status" value="1"/>
</dbReference>
<dbReference type="Pfam" id="PF17171">
    <property type="entry name" value="GST_C_6"/>
    <property type="match status" value="1"/>
</dbReference>
<feature type="domain" description="GST N-terminal" evidence="2">
    <location>
        <begin position="1"/>
        <end position="48"/>
    </location>
</feature>
<dbReference type="AlphaFoldDB" id="A0A553NFJ1"/>
<evidence type="ECO:0000256" key="1">
    <source>
        <dbReference type="ARBA" id="ARBA00006475"/>
    </source>
</evidence>
<dbReference type="InterPro" id="IPR040079">
    <property type="entry name" value="Glutathione_S-Trfase"/>
</dbReference>
<reference evidence="3 4" key="1">
    <citation type="journal article" date="2018" name="Nat. Ecol. Evol.">
        <title>Genomic signatures of mitonuclear coevolution across populations of Tigriopus californicus.</title>
        <authorList>
            <person name="Barreto F.S."/>
            <person name="Watson E.T."/>
            <person name="Lima T.G."/>
            <person name="Willett C.S."/>
            <person name="Edmands S."/>
            <person name="Li W."/>
            <person name="Burton R.S."/>
        </authorList>
    </citation>
    <scope>NUCLEOTIDE SEQUENCE [LARGE SCALE GENOMIC DNA]</scope>
    <source>
        <strain evidence="3 4">San Diego</strain>
    </source>
</reference>
<dbReference type="InterPro" id="IPR036282">
    <property type="entry name" value="Glutathione-S-Trfase_C_sf"/>
</dbReference>
<dbReference type="InterPro" id="IPR026928">
    <property type="entry name" value="FAX/IsoI-like"/>
</dbReference>
<dbReference type="Pfam" id="PF17172">
    <property type="entry name" value="GST_N_4"/>
    <property type="match status" value="1"/>
</dbReference>
<dbReference type="SUPFAM" id="SSF47616">
    <property type="entry name" value="GST C-terminal domain-like"/>
    <property type="match status" value="1"/>
</dbReference>
<dbReference type="Gene3D" id="1.20.1050.10">
    <property type="match status" value="1"/>
</dbReference>
<dbReference type="Proteomes" id="UP000318571">
    <property type="component" value="Chromosome 10"/>
</dbReference>
<dbReference type="SUPFAM" id="SSF52833">
    <property type="entry name" value="Thioredoxin-like"/>
    <property type="match status" value="1"/>
</dbReference>
<proteinExistence type="inferred from homology"/>
<organism evidence="3 4">
    <name type="scientific">Tigriopus californicus</name>
    <name type="common">Marine copepod</name>
    <dbReference type="NCBI Taxonomy" id="6832"/>
    <lineage>
        <taxon>Eukaryota</taxon>
        <taxon>Metazoa</taxon>
        <taxon>Ecdysozoa</taxon>
        <taxon>Arthropoda</taxon>
        <taxon>Crustacea</taxon>
        <taxon>Multicrustacea</taxon>
        <taxon>Hexanauplia</taxon>
        <taxon>Copepoda</taxon>
        <taxon>Harpacticoida</taxon>
        <taxon>Harpacticidae</taxon>
        <taxon>Tigriopus</taxon>
    </lineage>
</organism>
<dbReference type="InterPro" id="IPR050931">
    <property type="entry name" value="Mito_Protein_Transport_Metaxin"/>
</dbReference>
<dbReference type="PANTHER" id="PTHR12289:SF41">
    <property type="entry name" value="FAILED AXON CONNECTIONS-RELATED"/>
    <property type="match status" value="1"/>
</dbReference>
<accession>A0A553NFJ1</accession>
<dbReference type="OMA" id="VINICVR"/>
<name>A0A553NFJ1_TIGCA</name>
<dbReference type="PROSITE" id="PS50404">
    <property type="entry name" value="GST_NTER"/>
    <property type="match status" value="1"/>
</dbReference>
<protein>
    <recommendedName>
        <fullName evidence="2">GST N-terminal domain-containing protein</fullName>
    </recommendedName>
</protein>
<evidence type="ECO:0000259" key="2">
    <source>
        <dbReference type="PROSITE" id="PS50404"/>
    </source>
</evidence>
<dbReference type="InterPro" id="IPR012336">
    <property type="entry name" value="Thioredoxin-like_fold"/>
</dbReference>
<comment type="caution">
    <text evidence="3">The sequence shown here is derived from an EMBL/GenBank/DDBJ whole genome shotgun (WGS) entry which is preliminary data.</text>
</comment>
<comment type="similarity">
    <text evidence="1">Belongs to the FAX family.</text>
</comment>
<dbReference type="SFLD" id="SFLDG01180">
    <property type="entry name" value="SUF1"/>
    <property type="match status" value="1"/>
</dbReference>
<evidence type="ECO:0000313" key="3">
    <source>
        <dbReference type="EMBL" id="TRY64217.1"/>
    </source>
</evidence>
<gene>
    <name evidence="3" type="ORF">TCAL_14308</name>
</gene>
<evidence type="ECO:0000313" key="4">
    <source>
        <dbReference type="Proteomes" id="UP000318571"/>
    </source>
</evidence>
<dbReference type="PANTHER" id="PTHR12289">
    <property type="entry name" value="METAXIN RELATED"/>
    <property type="match status" value="1"/>
</dbReference>
<dbReference type="InterPro" id="IPR033468">
    <property type="entry name" value="Metaxin_GST"/>
</dbReference>
<keyword evidence="4" id="KW-1185">Reference proteome</keyword>
<dbReference type="SFLD" id="SFLDS00019">
    <property type="entry name" value="Glutathione_Transferase_(cytos"/>
    <property type="match status" value="1"/>
</dbReference>
<dbReference type="EMBL" id="VCGU01000458">
    <property type="protein sequence ID" value="TRY64217.1"/>
    <property type="molecule type" value="Genomic_DNA"/>
</dbReference>
<dbReference type="InterPro" id="IPR036249">
    <property type="entry name" value="Thioredoxin-like_sf"/>
</dbReference>
<dbReference type="InterPro" id="IPR004045">
    <property type="entry name" value="Glutathione_S-Trfase_N"/>
</dbReference>
<dbReference type="SFLD" id="SFLDG01200">
    <property type="entry name" value="SUF1.1"/>
    <property type="match status" value="1"/>
</dbReference>
<sequence>MHKIPYESVYTLKFGPKGQIPYVELNGEQIPDSAIIIEKLTKYFNVSDNDGVGKEQLALAHSMTVMVENRTAIAGFFWRYGRNMKMFVDALCLETYPAKSLKFWTFFQPMGTRFKTVCHGLGKHEDQEIAEFSFQDLKAISDALGEKHFFLGDTPKQVDCVLFGNLIQFIYNPLPFPQKEFISKECKNLEPYVDRLRDQFFPDWNDLCLPQSMNGFKEASYANAIALSK</sequence>
<dbReference type="GO" id="GO:0005737">
    <property type="term" value="C:cytoplasm"/>
    <property type="evidence" value="ECO:0007669"/>
    <property type="project" value="TreeGrafter"/>
</dbReference>